<dbReference type="InterPro" id="IPR029044">
    <property type="entry name" value="Nucleotide-diphossugar_trans"/>
</dbReference>
<dbReference type="OrthoDB" id="9802649at2"/>
<evidence type="ECO:0000313" key="6">
    <source>
        <dbReference type="Proteomes" id="UP000215188"/>
    </source>
</evidence>
<dbReference type="PANTHER" id="PTHR43685">
    <property type="entry name" value="GLYCOSYLTRANSFERASE"/>
    <property type="match status" value="1"/>
</dbReference>
<keyword evidence="6" id="KW-1185">Reference proteome</keyword>
<evidence type="ECO:0000259" key="4">
    <source>
        <dbReference type="Pfam" id="PF00535"/>
    </source>
</evidence>
<comment type="caution">
    <text evidence="5">The sequence shown here is derived from an EMBL/GenBank/DDBJ whole genome shotgun (WGS) entry which is preliminary data.</text>
</comment>
<accession>A0A229FXC7</accession>
<keyword evidence="3 5" id="KW-0808">Transferase</keyword>
<organism evidence="5 6">
    <name type="scientific">Polynucleobacter cosmopolitanus</name>
    <dbReference type="NCBI Taxonomy" id="351345"/>
    <lineage>
        <taxon>Bacteria</taxon>
        <taxon>Pseudomonadati</taxon>
        <taxon>Pseudomonadota</taxon>
        <taxon>Betaproteobacteria</taxon>
        <taxon>Burkholderiales</taxon>
        <taxon>Burkholderiaceae</taxon>
        <taxon>Polynucleobacter</taxon>
    </lineage>
</organism>
<evidence type="ECO:0000256" key="1">
    <source>
        <dbReference type="ARBA" id="ARBA00006739"/>
    </source>
</evidence>
<sequence length="321" mass="36030">MYANATATATATATENDPLVAIFLCTYNGARFLAEQLDSISYQTHRNWVVIASDDGSTDQTLEILQKYQANWPAGKLTIRNGPQKGFCRNFQYLTSDESISADFFAFCDQDDVWLPEKLTRAIDVLRGISTNIPAVYGARTVLIDEENALLGYSPIFPLTPSFKNALVQSIAGGNTMVFNGAAKKVISIDSRYEIVSHDWWAYLVVTGMGGKFIYDPVPTTLYRQHKANIIGEKKGFLRNFSRFNSLLSGNLQKWIEGRNVALDSIANLLTPENQFTFKQFCQLRRAPFIVRLWGLKKLGIHRQCTSENMAFYLAVSFGKI</sequence>
<dbReference type="EMBL" id="NJGG01000001">
    <property type="protein sequence ID" value="OXL16563.1"/>
    <property type="molecule type" value="Genomic_DNA"/>
</dbReference>
<keyword evidence="2" id="KW-0328">Glycosyltransferase</keyword>
<dbReference type="InterPro" id="IPR050834">
    <property type="entry name" value="Glycosyltransf_2"/>
</dbReference>
<proteinExistence type="inferred from homology"/>
<protein>
    <submittedName>
        <fullName evidence="5">Glycosyl transferase family 2</fullName>
    </submittedName>
</protein>
<feature type="domain" description="Glycosyltransferase 2-like" evidence="4">
    <location>
        <begin position="22"/>
        <end position="140"/>
    </location>
</feature>
<evidence type="ECO:0000256" key="3">
    <source>
        <dbReference type="ARBA" id="ARBA00022679"/>
    </source>
</evidence>
<dbReference type="AlphaFoldDB" id="A0A229FXC7"/>
<reference evidence="5 6" key="1">
    <citation type="submission" date="2017-06" db="EMBL/GenBank/DDBJ databases">
        <title>Reclassification of a Polynucleobacter cosmopolitanus strain isolated from tropical Lake Victoria as Polynucleobacter victoriensis comb. nov.</title>
        <authorList>
            <person name="Hahn M.W."/>
        </authorList>
    </citation>
    <scope>NUCLEOTIDE SEQUENCE [LARGE SCALE GENOMIC DNA]</scope>
    <source>
        <strain evidence="5 6">MWH-MoIso2</strain>
    </source>
</reference>
<dbReference type="GO" id="GO:0016757">
    <property type="term" value="F:glycosyltransferase activity"/>
    <property type="evidence" value="ECO:0007669"/>
    <property type="project" value="UniProtKB-KW"/>
</dbReference>
<dbReference type="Gene3D" id="3.90.550.10">
    <property type="entry name" value="Spore Coat Polysaccharide Biosynthesis Protein SpsA, Chain A"/>
    <property type="match status" value="1"/>
</dbReference>
<evidence type="ECO:0000256" key="2">
    <source>
        <dbReference type="ARBA" id="ARBA00022676"/>
    </source>
</evidence>
<comment type="similarity">
    <text evidence="1">Belongs to the glycosyltransferase 2 family.</text>
</comment>
<dbReference type="PANTHER" id="PTHR43685:SF5">
    <property type="entry name" value="GLYCOSYLTRANSFERASE EPSE-RELATED"/>
    <property type="match status" value="1"/>
</dbReference>
<dbReference type="SUPFAM" id="SSF53448">
    <property type="entry name" value="Nucleotide-diphospho-sugar transferases"/>
    <property type="match status" value="1"/>
</dbReference>
<dbReference type="Proteomes" id="UP000215188">
    <property type="component" value="Unassembled WGS sequence"/>
</dbReference>
<gene>
    <name evidence="5" type="ORF">AOC33_03675</name>
</gene>
<name>A0A229FXC7_9BURK</name>
<dbReference type="Pfam" id="PF00535">
    <property type="entry name" value="Glycos_transf_2"/>
    <property type="match status" value="1"/>
</dbReference>
<evidence type="ECO:0000313" key="5">
    <source>
        <dbReference type="EMBL" id="OXL16563.1"/>
    </source>
</evidence>
<dbReference type="InterPro" id="IPR001173">
    <property type="entry name" value="Glyco_trans_2-like"/>
</dbReference>
<dbReference type="CDD" id="cd04196">
    <property type="entry name" value="GT_2_like_d"/>
    <property type="match status" value="1"/>
</dbReference>